<sequence>MCLVNQKVPEGSSPKSKQWSWASKLQISMKKRNPQAKFQFGDEYQAEWLFEQLNCCKTPPRKRRALETSCSADEHANAKLKACDSGVFINDVIALDDDDHRSSNANFHQLSSSRLQIINHISPPKTEPHHVCQHQEVSQAPSITISQQLINHPHPNEGLPVDPLKLWIQQGRAGNNHRGLLQMAFDVLSCPA</sequence>
<name>A0A5B0P7Y4_PUCGR</name>
<evidence type="ECO:0000313" key="2">
    <source>
        <dbReference type="Proteomes" id="UP000325313"/>
    </source>
</evidence>
<organism evidence="1 2">
    <name type="scientific">Puccinia graminis f. sp. tritici</name>
    <dbReference type="NCBI Taxonomy" id="56615"/>
    <lineage>
        <taxon>Eukaryota</taxon>
        <taxon>Fungi</taxon>
        <taxon>Dikarya</taxon>
        <taxon>Basidiomycota</taxon>
        <taxon>Pucciniomycotina</taxon>
        <taxon>Pucciniomycetes</taxon>
        <taxon>Pucciniales</taxon>
        <taxon>Pucciniaceae</taxon>
        <taxon>Puccinia</taxon>
    </lineage>
</organism>
<dbReference type="AlphaFoldDB" id="A0A5B0P7Y4"/>
<comment type="caution">
    <text evidence="1">The sequence shown here is derived from an EMBL/GenBank/DDBJ whole genome shotgun (WGS) entry which is preliminary data.</text>
</comment>
<reference evidence="1 2" key="1">
    <citation type="submission" date="2019-05" db="EMBL/GenBank/DDBJ databases">
        <title>Emergence of the Ug99 lineage of the wheat stem rust pathogen through somatic hybridization.</title>
        <authorList>
            <person name="Li F."/>
            <person name="Upadhyaya N.M."/>
            <person name="Sperschneider J."/>
            <person name="Matny O."/>
            <person name="Nguyen-Phuc H."/>
            <person name="Mago R."/>
            <person name="Raley C."/>
            <person name="Miller M.E."/>
            <person name="Silverstein K.A.T."/>
            <person name="Henningsen E."/>
            <person name="Hirsch C.D."/>
            <person name="Visser B."/>
            <person name="Pretorius Z.A."/>
            <person name="Steffenson B.J."/>
            <person name="Schwessinger B."/>
            <person name="Dodds P.N."/>
            <person name="Figueroa M."/>
        </authorList>
    </citation>
    <scope>NUCLEOTIDE SEQUENCE [LARGE SCALE GENOMIC DNA]</scope>
    <source>
        <strain evidence="1 2">Ug99</strain>
    </source>
</reference>
<accession>A0A5B0P7Y4</accession>
<dbReference type="Proteomes" id="UP000325313">
    <property type="component" value="Unassembled WGS sequence"/>
</dbReference>
<proteinExistence type="predicted"/>
<dbReference type="EMBL" id="VDEP01000350">
    <property type="protein sequence ID" value="KAA1097173.1"/>
    <property type="molecule type" value="Genomic_DNA"/>
</dbReference>
<protein>
    <submittedName>
        <fullName evidence="1">Uncharacterized protein</fullName>
    </submittedName>
</protein>
<evidence type="ECO:0000313" key="1">
    <source>
        <dbReference type="EMBL" id="KAA1097173.1"/>
    </source>
</evidence>
<gene>
    <name evidence="1" type="ORF">PGTUg99_004282</name>
</gene>